<accession>A0AAD2HKD9</accession>
<protein>
    <submittedName>
        <fullName evidence="2">Uncharacterized protein</fullName>
    </submittedName>
</protein>
<dbReference type="PANTHER" id="PTHR47534:SF3">
    <property type="entry name" value="ALCOHOL DEHYDROGENASE-LIKE C-TERMINAL DOMAIN-CONTAINING PROTEIN"/>
    <property type="match status" value="1"/>
</dbReference>
<evidence type="ECO:0000313" key="2">
    <source>
        <dbReference type="EMBL" id="CAK5276500.1"/>
    </source>
</evidence>
<reference evidence="2" key="1">
    <citation type="submission" date="2023-11" db="EMBL/GenBank/DDBJ databases">
        <authorList>
            <person name="De Vega J J."/>
            <person name="De Vega J J."/>
        </authorList>
    </citation>
    <scope>NUCLEOTIDE SEQUENCE</scope>
</reference>
<dbReference type="AlphaFoldDB" id="A0AAD2HKD9"/>
<gene>
    <name evidence="2" type="ORF">MYCIT1_LOCUS24802</name>
    <name evidence="3" type="ORF">MYCIT1_LOCUS24820</name>
</gene>
<dbReference type="SUPFAM" id="SSF51735">
    <property type="entry name" value="NAD(P)-binding Rossmann-fold domains"/>
    <property type="match status" value="1"/>
</dbReference>
<dbReference type="Pfam" id="PF00106">
    <property type="entry name" value="adh_short"/>
    <property type="match status" value="1"/>
</dbReference>
<evidence type="ECO:0000313" key="3">
    <source>
        <dbReference type="EMBL" id="CAK5276507.1"/>
    </source>
</evidence>
<dbReference type="EMBL" id="CAVNYO010000407">
    <property type="protein sequence ID" value="CAK5276500.1"/>
    <property type="molecule type" value="Genomic_DNA"/>
</dbReference>
<dbReference type="GO" id="GO:0016491">
    <property type="term" value="F:oxidoreductase activity"/>
    <property type="evidence" value="ECO:0007669"/>
    <property type="project" value="UniProtKB-KW"/>
</dbReference>
<evidence type="ECO:0000313" key="4">
    <source>
        <dbReference type="Proteomes" id="UP001295794"/>
    </source>
</evidence>
<dbReference type="InterPro" id="IPR052228">
    <property type="entry name" value="Sec_Metab_Biosynth_Oxidored"/>
</dbReference>
<dbReference type="InterPro" id="IPR036291">
    <property type="entry name" value="NAD(P)-bd_dom_sf"/>
</dbReference>
<dbReference type="PANTHER" id="PTHR47534">
    <property type="entry name" value="YALI0E05731P"/>
    <property type="match status" value="1"/>
</dbReference>
<dbReference type="InterPro" id="IPR002347">
    <property type="entry name" value="SDR_fam"/>
</dbReference>
<evidence type="ECO:0000256" key="1">
    <source>
        <dbReference type="ARBA" id="ARBA00023002"/>
    </source>
</evidence>
<dbReference type="EMBL" id="CAVNYO010000408">
    <property type="protein sequence ID" value="CAK5276507.1"/>
    <property type="molecule type" value="Genomic_DNA"/>
</dbReference>
<keyword evidence="1" id="KW-0560">Oxidoreductase</keyword>
<name>A0AAD2HKD9_9AGAR</name>
<organism evidence="2 4">
    <name type="scientific">Mycena citricolor</name>
    <dbReference type="NCBI Taxonomy" id="2018698"/>
    <lineage>
        <taxon>Eukaryota</taxon>
        <taxon>Fungi</taxon>
        <taxon>Dikarya</taxon>
        <taxon>Basidiomycota</taxon>
        <taxon>Agaricomycotina</taxon>
        <taxon>Agaricomycetes</taxon>
        <taxon>Agaricomycetidae</taxon>
        <taxon>Agaricales</taxon>
        <taxon>Marasmiineae</taxon>
        <taxon>Mycenaceae</taxon>
        <taxon>Mycena</taxon>
    </lineage>
</organism>
<comment type="caution">
    <text evidence="2">The sequence shown here is derived from an EMBL/GenBank/DDBJ whole genome shotgun (WGS) entry which is preliminary data.</text>
</comment>
<keyword evidence="4" id="KW-1185">Reference proteome</keyword>
<sequence>MPALQQAKSANAALVPTTYTPVLVVVGGTSAIGAEVAKAFARHTQGRAHIIIVGRSERSARAVLDAFPKPDLGTEFSHEFLLADVTLMSEVRALVAKIKDKLHALPGAGRINYLFLSASSPVSNSLMKAAVTKEGLGEHLASKYFARYLIARELLPLLAKAHELDQVASLMTVLAAGNAVPLPTTDLDLAESRRAGRKWLDGAFPRLEALKGMQYALPYNDTLVAHFHATNPWLSCTHTYPGQVLPPGKPGFAFGYLMLPLTGLVRVLRYWTQVPLGDCSEYQLHALLAPGKTGGVFLRGKHADLISSVTLDREVVLSESGDDSIGVLAGHAVGGYGGSDARVAKLIHWTDGVLEKLQS</sequence>
<dbReference type="Proteomes" id="UP001295794">
    <property type="component" value="Unassembled WGS sequence"/>
</dbReference>
<proteinExistence type="predicted"/>
<dbReference type="Gene3D" id="3.40.50.720">
    <property type="entry name" value="NAD(P)-binding Rossmann-like Domain"/>
    <property type="match status" value="1"/>
</dbReference>